<keyword evidence="3" id="KW-1185">Reference proteome</keyword>
<gene>
    <name evidence="2" type="ORF">SAMN02910293_00160</name>
</gene>
<reference evidence="2 3" key="1">
    <citation type="submission" date="2016-10" db="EMBL/GenBank/DDBJ databases">
        <authorList>
            <person name="de Groot N.N."/>
        </authorList>
    </citation>
    <scope>NUCLEOTIDE SEQUENCE [LARGE SCALE GENOMIC DNA]</scope>
    <source>
        <strain evidence="2 3">A-4</strain>
    </source>
</reference>
<proteinExistence type="predicted"/>
<evidence type="ECO:0000259" key="1">
    <source>
        <dbReference type="PROSITE" id="PS51154"/>
    </source>
</evidence>
<accession>A0A1G6A5H3</accession>
<dbReference type="PANTHER" id="PTHR11106">
    <property type="entry name" value="GANGLIOSIDE INDUCED DIFFERENTIATION ASSOCIATED PROTEIN 2-RELATED"/>
    <property type="match status" value="1"/>
</dbReference>
<dbReference type="eggNOG" id="COG2110">
    <property type="taxonomic scope" value="Bacteria"/>
</dbReference>
<dbReference type="SMART" id="SM00506">
    <property type="entry name" value="A1pp"/>
    <property type="match status" value="1"/>
</dbReference>
<dbReference type="AlphaFoldDB" id="A0A1G6A5H3"/>
<dbReference type="InterPro" id="IPR043472">
    <property type="entry name" value="Macro_dom-like"/>
</dbReference>
<dbReference type="EMBL" id="FMXP01000003">
    <property type="protein sequence ID" value="SDB03526.1"/>
    <property type="molecule type" value="Genomic_DNA"/>
</dbReference>
<evidence type="ECO:0000313" key="3">
    <source>
        <dbReference type="Proteomes" id="UP000182508"/>
    </source>
</evidence>
<dbReference type="PROSITE" id="PS51154">
    <property type="entry name" value="MACRO"/>
    <property type="match status" value="1"/>
</dbReference>
<dbReference type="PANTHER" id="PTHR11106:SF27">
    <property type="entry name" value="MACRO DOMAIN-CONTAINING PROTEIN"/>
    <property type="match status" value="1"/>
</dbReference>
<sequence>MDNIVNAKSQIILVEGGVLDIKAEAIVNAANNSLLGGGGVDGAIHRAAGPDLLEECRKLGGCQTGQAKITKAYNIQNSDYIIHTVGPVYQGNKEDGDLLASAYQKSLDLALEHCCSSIAFPCISTGAYRFPLEKASQIAIKTVVDWLNRHSEDTLTVFFCCYTEREYSVYQEILSQWKNKNNFSETLLILEPRS</sequence>
<dbReference type="InterPro" id="IPR002589">
    <property type="entry name" value="Macro_dom"/>
</dbReference>
<dbReference type="CDD" id="cd02908">
    <property type="entry name" value="Macro_OAADPr_deacetylase"/>
    <property type="match status" value="1"/>
</dbReference>
<dbReference type="STRING" id="439219.SAMN02910293_00160"/>
<dbReference type="Proteomes" id="UP000182508">
    <property type="component" value="Unassembled WGS sequence"/>
</dbReference>
<name>A0A1G6A5H3_9STRE</name>
<dbReference type="SUPFAM" id="SSF52949">
    <property type="entry name" value="Macro domain-like"/>
    <property type="match status" value="1"/>
</dbReference>
<protein>
    <submittedName>
        <fullName evidence="2">O-acetyl-ADP-ribose deacetylase (Regulator of RNase III), contains Macro domain</fullName>
    </submittedName>
</protein>
<dbReference type="Pfam" id="PF01661">
    <property type="entry name" value="Macro"/>
    <property type="match status" value="1"/>
</dbReference>
<organism evidence="2 3">
    <name type="scientific">Streptococcus henryi</name>
    <dbReference type="NCBI Taxonomy" id="439219"/>
    <lineage>
        <taxon>Bacteria</taxon>
        <taxon>Bacillati</taxon>
        <taxon>Bacillota</taxon>
        <taxon>Bacilli</taxon>
        <taxon>Lactobacillales</taxon>
        <taxon>Streptococcaceae</taxon>
        <taxon>Streptococcus</taxon>
    </lineage>
</organism>
<feature type="domain" description="Macro" evidence="1">
    <location>
        <begin position="1"/>
        <end position="178"/>
    </location>
</feature>
<dbReference type="RefSeq" id="WP_074484952.1">
    <property type="nucleotide sequence ID" value="NZ_FMXP01000003.1"/>
</dbReference>
<dbReference type="NCBIfam" id="NF001664">
    <property type="entry name" value="PRK00431.1-6"/>
    <property type="match status" value="1"/>
</dbReference>
<dbReference type="Gene3D" id="3.40.220.10">
    <property type="entry name" value="Leucine Aminopeptidase, subunit E, domain 1"/>
    <property type="match status" value="1"/>
</dbReference>
<evidence type="ECO:0000313" key="2">
    <source>
        <dbReference type="EMBL" id="SDB03526.1"/>
    </source>
</evidence>